<keyword evidence="1" id="KW-0812">Transmembrane</keyword>
<accession>A0A9N9FDQ2</accession>
<proteinExistence type="predicted"/>
<evidence type="ECO:0000313" key="2">
    <source>
        <dbReference type="EMBL" id="CAG8525912.1"/>
    </source>
</evidence>
<keyword evidence="3" id="KW-1185">Reference proteome</keyword>
<feature type="transmembrane region" description="Helical" evidence="1">
    <location>
        <begin position="22"/>
        <end position="41"/>
    </location>
</feature>
<gene>
    <name evidence="2" type="ORF">FCALED_LOCUS4935</name>
</gene>
<dbReference type="EMBL" id="CAJVPQ010001003">
    <property type="protein sequence ID" value="CAG8525912.1"/>
    <property type="molecule type" value="Genomic_DNA"/>
</dbReference>
<reference evidence="2" key="1">
    <citation type="submission" date="2021-06" db="EMBL/GenBank/DDBJ databases">
        <authorList>
            <person name="Kallberg Y."/>
            <person name="Tangrot J."/>
            <person name="Rosling A."/>
        </authorList>
    </citation>
    <scope>NUCLEOTIDE SEQUENCE</scope>
    <source>
        <strain evidence="2">UK204</strain>
    </source>
</reference>
<dbReference type="Proteomes" id="UP000789570">
    <property type="component" value="Unassembled WGS sequence"/>
</dbReference>
<organism evidence="2 3">
    <name type="scientific">Funneliformis caledonium</name>
    <dbReference type="NCBI Taxonomy" id="1117310"/>
    <lineage>
        <taxon>Eukaryota</taxon>
        <taxon>Fungi</taxon>
        <taxon>Fungi incertae sedis</taxon>
        <taxon>Mucoromycota</taxon>
        <taxon>Glomeromycotina</taxon>
        <taxon>Glomeromycetes</taxon>
        <taxon>Glomerales</taxon>
        <taxon>Glomeraceae</taxon>
        <taxon>Funneliformis</taxon>
    </lineage>
</organism>
<keyword evidence="1" id="KW-1133">Transmembrane helix</keyword>
<dbReference type="OrthoDB" id="2320153at2759"/>
<keyword evidence="1" id="KW-0472">Membrane</keyword>
<name>A0A9N9FDQ2_9GLOM</name>
<dbReference type="AlphaFoldDB" id="A0A9N9FDQ2"/>
<evidence type="ECO:0000256" key="1">
    <source>
        <dbReference type="SAM" id="Phobius"/>
    </source>
</evidence>
<sequence length="102" mass="11870">MQSLATFMLTLLRRYEKNDSDMWMSIGLLIVRAGFHFVYTFPMIPSSNLSENPTSFYGGMKSEKSESGFYFSNLTFVDIIIDGYVIDRILVSYVNSIKYYRE</sequence>
<protein>
    <submittedName>
        <fullName evidence="2">4787_t:CDS:1</fullName>
    </submittedName>
</protein>
<comment type="caution">
    <text evidence="2">The sequence shown here is derived from an EMBL/GenBank/DDBJ whole genome shotgun (WGS) entry which is preliminary data.</text>
</comment>
<evidence type="ECO:0000313" key="3">
    <source>
        <dbReference type="Proteomes" id="UP000789570"/>
    </source>
</evidence>